<dbReference type="AlphaFoldDB" id="A0A3N2RKK9"/>
<organism evidence="8 9">
    <name type="scientific">Lysobacter enzymogenes</name>
    <dbReference type="NCBI Taxonomy" id="69"/>
    <lineage>
        <taxon>Bacteria</taxon>
        <taxon>Pseudomonadati</taxon>
        <taxon>Pseudomonadota</taxon>
        <taxon>Gammaproteobacteria</taxon>
        <taxon>Lysobacterales</taxon>
        <taxon>Lysobacteraceae</taxon>
        <taxon>Lysobacter</taxon>
    </lineage>
</organism>
<keyword evidence="2 6" id="KW-0812">Transmembrane</keyword>
<evidence type="ECO:0000256" key="6">
    <source>
        <dbReference type="SAM" id="Phobius"/>
    </source>
</evidence>
<feature type="region of interest" description="Disordered" evidence="5">
    <location>
        <begin position="1"/>
        <end position="48"/>
    </location>
</feature>
<feature type="transmembrane region" description="Helical" evidence="6">
    <location>
        <begin position="315"/>
        <end position="336"/>
    </location>
</feature>
<feature type="domain" description="EamA" evidence="7">
    <location>
        <begin position="58"/>
        <end position="183"/>
    </location>
</feature>
<evidence type="ECO:0000256" key="5">
    <source>
        <dbReference type="SAM" id="MobiDB-lite"/>
    </source>
</evidence>
<reference evidence="8 9" key="1">
    <citation type="submission" date="2018-10" db="EMBL/GenBank/DDBJ databases">
        <title>The genome of Lysobacter enzymogenes OH11.</title>
        <authorList>
            <person name="Liu F."/>
            <person name="Zhao Y."/>
            <person name="Qian G."/>
            <person name="Chen Y."/>
            <person name="Xu H."/>
        </authorList>
    </citation>
    <scope>NUCLEOTIDE SEQUENCE [LARGE SCALE GENOMIC DNA]</scope>
    <source>
        <strain evidence="8 9">OH11</strain>
    </source>
</reference>
<feature type="transmembrane region" description="Helical" evidence="6">
    <location>
        <begin position="256"/>
        <end position="280"/>
    </location>
</feature>
<dbReference type="PANTHER" id="PTHR32322:SF9">
    <property type="entry name" value="AMINO-ACID METABOLITE EFFLUX PUMP-RELATED"/>
    <property type="match status" value="1"/>
</dbReference>
<dbReference type="EMBL" id="RCTY01000019">
    <property type="protein sequence ID" value="ROU08005.1"/>
    <property type="molecule type" value="Genomic_DNA"/>
</dbReference>
<gene>
    <name evidence="8" type="ORF">D9T17_07370</name>
</gene>
<sequence length="341" mass="35932">MPPAPAPAPGSPPAPIPSPPVPQSAPHTSQCPPRHAIRVRPQGGHDSPPAPAMPARDLLLLLLVVLSWAINFLTSALALREIPPFLFTALRFALLALPLAFFLKRPAPGQWPRLIAVCLCIGVLHFGLSFSALKAAGDLSSPAIVMQSYVPMTALLAWWLLGERFAWRTGAAIAISFCGVLVLGFDPMVLDHPLAVVLMLVSAAFLALGTVLMKGLRGLDMLSQQGWTALIAVTPLLAISLALEPGGVAALPGVSWVAWLGALYAAFVSSLLGHGLYYVLVQRHPVAQVTPWLLLAPVIAIGLGIAFWGDRPGPSLWVGGAMVLGGVLLIALRNLAKSRAR</sequence>
<evidence type="ECO:0000259" key="7">
    <source>
        <dbReference type="Pfam" id="PF00892"/>
    </source>
</evidence>
<dbReference type="Proteomes" id="UP000275910">
    <property type="component" value="Unassembled WGS sequence"/>
</dbReference>
<protein>
    <submittedName>
        <fullName evidence="8">DMT family transporter</fullName>
    </submittedName>
</protein>
<keyword evidence="3 6" id="KW-1133">Transmembrane helix</keyword>
<comment type="subcellular location">
    <subcellularLocation>
        <location evidence="1">Membrane</location>
        <topology evidence="1">Multi-pass membrane protein</topology>
    </subcellularLocation>
</comment>
<evidence type="ECO:0000313" key="9">
    <source>
        <dbReference type="Proteomes" id="UP000275910"/>
    </source>
</evidence>
<evidence type="ECO:0000256" key="2">
    <source>
        <dbReference type="ARBA" id="ARBA00022692"/>
    </source>
</evidence>
<feature type="transmembrane region" description="Helical" evidence="6">
    <location>
        <begin position="225"/>
        <end position="244"/>
    </location>
</feature>
<feature type="transmembrane region" description="Helical" evidence="6">
    <location>
        <begin position="170"/>
        <end position="188"/>
    </location>
</feature>
<dbReference type="Pfam" id="PF00892">
    <property type="entry name" value="EamA"/>
    <property type="match status" value="2"/>
</dbReference>
<dbReference type="InterPro" id="IPR050638">
    <property type="entry name" value="AA-Vitamin_Transporters"/>
</dbReference>
<feature type="compositionally biased region" description="Pro residues" evidence="5">
    <location>
        <begin position="1"/>
        <end position="23"/>
    </location>
</feature>
<dbReference type="GO" id="GO:0016020">
    <property type="term" value="C:membrane"/>
    <property type="evidence" value="ECO:0007669"/>
    <property type="project" value="UniProtKB-SubCell"/>
</dbReference>
<feature type="transmembrane region" description="Helical" evidence="6">
    <location>
        <begin position="114"/>
        <end position="133"/>
    </location>
</feature>
<evidence type="ECO:0000256" key="3">
    <source>
        <dbReference type="ARBA" id="ARBA00022989"/>
    </source>
</evidence>
<dbReference type="SUPFAM" id="SSF103481">
    <property type="entry name" value="Multidrug resistance efflux transporter EmrE"/>
    <property type="match status" value="2"/>
</dbReference>
<feature type="transmembrane region" description="Helical" evidence="6">
    <location>
        <begin position="292"/>
        <end position="309"/>
    </location>
</feature>
<proteinExistence type="predicted"/>
<feature type="transmembrane region" description="Helical" evidence="6">
    <location>
        <begin position="85"/>
        <end position="102"/>
    </location>
</feature>
<keyword evidence="4 6" id="KW-0472">Membrane</keyword>
<feature type="transmembrane region" description="Helical" evidence="6">
    <location>
        <begin position="139"/>
        <end position="161"/>
    </location>
</feature>
<evidence type="ECO:0000313" key="8">
    <source>
        <dbReference type="EMBL" id="ROU08005.1"/>
    </source>
</evidence>
<evidence type="ECO:0000256" key="4">
    <source>
        <dbReference type="ARBA" id="ARBA00023136"/>
    </source>
</evidence>
<dbReference type="InterPro" id="IPR000620">
    <property type="entry name" value="EamA_dom"/>
</dbReference>
<feature type="domain" description="EamA" evidence="7">
    <location>
        <begin position="195"/>
        <end position="331"/>
    </location>
</feature>
<name>A0A3N2RKK9_LYSEN</name>
<comment type="caution">
    <text evidence="8">The sequence shown here is derived from an EMBL/GenBank/DDBJ whole genome shotgun (WGS) entry which is preliminary data.</text>
</comment>
<evidence type="ECO:0000256" key="1">
    <source>
        <dbReference type="ARBA" id="ARBA00004141"/>
    </source>
</evidence>
<dbReference type="PANTHER" id="PTHR32322">
    <property type="entry name" value="INNER MEMBRANE TRANSPORTER"/>
    <property type="match status" value="1"/>
</dbReference>
<accession>A0A3N2RKK9</accession>
<dbReference type="InterPro" id="IPR037185">
    <property type="entry name" value="EmrE-like"/>
</dbReference>
<feature type="transmembrane region" description="Helical" evidence="6">
    <location>
        <begin position="194"/>
        <end position="213"/>
    </location>
</feature>
<feature type="transmembrane region" description="Helical" evidence="6">
    <location>
        <begin position="58"/>
        <end position="79"/>
    </location>
</feature>